<evidence type="ECO:0000256" key="1">
    <source>
        <dbReference type="ARBA" id="ARBA00004496"/>
    </source>
</evidence>
<dbReference type="PANTHER" id="PTHR22706">
    <property type="entry name" value="ASSEMBLY FACTOR FOR SPINDLE MICROTUBULES"/>
    <property type="match status" value="1"/>
</dbReference>
<feature type="region of interest" description="Disordered" evidence="5">
    <location>
        <begin position="288"/>
        <end position="349"/>
    </location>
</feature>
<dbReference type="STRING" id="1316194.A0A1Q5UJ54"/>
<dbReference type="InterPro" id="IPR051185">
    <property type="entry name" value="ASPM"/>
</dbReference>
<gene>
    <name evidence="6" type="ORF">PENSUB_1867</name>
</gene>
<keyword evidence="7" id="KW-1185">Reference proteome</keyword>
<feature type="compositionally biased region" description="Polar residues" evidence="5">
    <location>
        <begin position="331"/>
        <end position="342"/>
    </location>
</feature>
<dbReference type="EMBL" id="MNBE01000205">
    <property type="protein sequence ID" value="OKP12501.1"/>
    <property type="molecule type" value="Genomic_DNA"/>
</dbReference>
<keyword evidence="4" id="KW-0112">Calmodulin-binding</keyword>
<dbReference type="Pfam" id="PF00612">
    <property type="entry name" value="IQ"/>
    <property type="match status" value="1"/>
</dbReference>
<comment type="subcellular location">
    <subcellularLocation>
        <location evidence="1">Cytoplasm</location>
    </subcellularLocation>
</comment>
<evidence type="ECO:0000256" key="2">
    <source>
        <dbReference type="ARBA" id="ARBA00022490"/>
    </source>
</evidence>
<feature type="compositionally biased region" description="Polar residues" evidence="5">
    <location>
        <begin position="303"/>
        <end position="315"/>
    </location>
</feature>
<dbReference type="Proteomes" id="UP000186955">
    <property type="component" value="Unassembled WGS sequence"/>
</dbReference>
<dbReference type="OrthoDB" id="76388at2759"/>
<name>A0A1Q5UJ54_9EURO</name>
<keyword evidence="3" id="KW-0677">Repeat</keyword>
<proteinExistence type="predicted"/>
<dbReference type="GO" id="GO:0007051">
    <property type="term" value="P:spindle organization"/>
    <property type="evidence" value="ECO:0007669"/>
    <property type="project" value="TreeGrafter"/>
</dbReference>
<organism evidence="6 7">
    <name type="scientific">Penicillium subrubescens</name>
    <dbReference type="NCBI Taxonomy" id="1316194"/>
    <lineage>
        <taxon>Eukaryota</taxon>
        <taxon>Fungi</taxon>
        <taxon>Dikarya</taxon>
        <taxon>Ascomycota</taxon>
        <taxon>Pezizomycotina</taxon>
        <taxon>Eurotiomycetes</taxon>
        <taxon>Eurotiomycetidae</taxon>
        <taxon>Eurotiales</taxon>
        <taxon>Aspergillaceae</taxon>
        <taxon>Penicillium</taxon>
    </lineage>
</organism>
<evidence type="ECO:0000256" key="3">
    <source>
        <dbReference type="ARBA" id="ARBA00022737"/>
    </source>
</evidence>
<dbReference type="PANTHER" id="PTHR22706:SF1">
    <property type="entry name" value="ASSEMBLY FACTOR FOR SPINDLE MICROTUBULES"/>
    <property type="match status" value="1"/>
</dbReference>
<dbReference type="GO" id="GO:0005737">
    <property type="term" value="C:cytoplasm"/>
    <property type="evidence" value="ECO:0007669"/>
    <property type="project" value="UniProtKB-SubCell"/>
</dbReference>
<comment type="caution">
    <text evidence="6">The sequence shown here is derived from an EMBL/GenBank/DDBJ whole genome shotgun (WGS) entry which is preliminary data.</text>
</comment>
<evidence type="ECO:0000256" key="4">
    <source>
        <dbReference type="ARBA" id="ARBA00022860"/>
    </source>
</evidence>
<accession>A0A1Q5UJ54</accession>
<dbReference type="PROSITE" id="PS50096">
    <property type="entry name" value="IQ"/>
    <property type="match status" value="1"/>
</dbReference>
<dbReference type="GO" id="GO:0000922">
    <property type="term" value="C:spindle pole"/>
    <property type="evidence" value="ECO:0007669"/>
    <property type="project" value="TreeGrafter"/>
</dbReference>
<evidence type="ECO:0000256" key="5">
    <source>
        <dbReference type="SAM" id="MobiDB-lite"/>
    </source>
</evidence>
<evidence type="ECO:0000313" key="6">
    <source>
        <dbReference type="EMBL" id="OKP12501.1"/>
    </source>
</evidence>
<dbReference type="CDD" id="cd21223">
    <property type="entry name" value="CH_ASPM_rpt1"/>
    <property type="match status" value="1"/>
</dbReference>
<feature type="compositionally biased region" description="Polar residues" evidence="5">
    <location>
        <begin position="138"/>
        <end position="148"/>
    </location>
</feature>
<sequence length="1028" mass="114536">MSGILNEAFTPCPSRSRSSGLSEHGGNDSFDSLVDDDSAFDATGQIEFTTEVRVPTLTGVRPRRASRATNTVQIYEDISDKQPGPVEKRRRPNAGLRDPSDRKSSLLAQPAQRFRPKVNFAPSPPLQQNKPETETQPKARSFQPSTNDGFGPAPRPTQEAPSEKNNGLKKKVRRNTIYIPPDDTTVASVFMGLFSPVKKSQGNFMPRVAEDTKINTIEAQIAKRQARKSAVVSARKAPLQPSTKIAQEAAFRVDVAGKNGGKENIPPGSLLEVNQKSKLDYIVQSKPKRMSTFTSKPARRTTMHQTDGGDSTNSVVGAKKQPPKGNVLGEKQNNLHASSNSLFIGRKVRDEPQDPLRNVSASLKARASVLSERLGHSQTMRASKIGDTSNLRELNSKYPLLTEDLSKPALYEDDWLSHQETVITQLINAFFECTNRDSTAVDPHALRLELLELYHTGEFASLYQRLQSSLSFGTLSLPKDIQARNSRLKNDVGVRREFLDIWIQSYDLRALVPALETVVGRRITSDSTLFDLQNDPSSENDFKAQRAVTRRVEGFIEAFLLRNDDMISSATGLGEVPRETHSRAYLRTVLRSILLVALLDQGRQGFCTSLPRRLFLSSSPYKSSAEILHALGRLLLPSTGDITKTLSHLGCHVTYKQHELQEYDYTIDNIAVDLRDGVRLTRLVEILFYTSEHVRTGLEDQSELTLSSGEALSLLGDERDRPLSKHLKYPCISRAAKIYNAQIALSALSSVNGGRAILGDMNADHIVDGYREKTVALLWALVSKFGLAGLVDWEDLRKEINRLQRKATLQFGQDRVTQEAWFTQNGSDHSSLLLQWAATLAALKGLEIRNMTTCFADGKIYGSIVDEYEPFITGGGAGDCDIADRRSVSMPLASRLRLLGCSSQFASLVSPRKASSHLLDGDFTLGTLAFLCSRLLSASKRARAAVVLQRSWRTHLAKRDEFRRKIAHDLAAHCAAVVQTRNQITWAKDVITRYWRNYQTRKQRANNTRYRALEKAQRQQRKTAGRRL</sequence>
<protein>
    <submittedName>
        <fullName evidence="6">Abnormal spindle-like microcephaly-associated protein-like protein</fullName>
    </submittedName>
</protein>
<reference evidence="6 7" key="1">
    <citation type="submission" date="2016-10" db="EMBL/GenBank/DDBJ databases">
        <title>Genome sequence of the ascomycete fungus Penicillium subrubescens.</title>
        <authorList>
            <person name="De Vries R.P."/>
            <person name="Peng M."/>
            <person name="Dilokpimol A."/>
            <person name="Hilden K."/>
            <person name="Makela M.R."/>
            <person name="Grigoriev I."/>
            <person name="Riley R."/>
            <person name="Granchi Z."/>
        </authorList>
    </citation>
    <scope>NUCLEOTIDE SEQUENCE [LARGE SCALE GENOMIC DNA]</scope>
    <source>
        <strain evidence="6 7">CBS 132785</strain>
    </source>
</reference>
<dbReference type="Gene3D" id="1.10.418.10">
    <property type="entry name" value="Calponin-like domain"/>
    <property type="match status" value="1"/>
</dbReference>
<dbReference type="GO" id="GO:0005516">
    <property type="term" value="F:calmodulin binding"/>
    <property type="evidence" value="ECO:0007669"/>
    <property type="project" value="UniProtKB-KW"/>
</dbReference>
<feature type="region of interest" description="Disordered" evidence="5">
    <location>
        <begin position="1"/>
        <end position="176"/>
    </location>
</feature>
<dbReference type="GO" id="GO:0000278">
    <property type="term" value="P:mitotic cell cycle"/>
    <property type="evidence" value="ECO:0007669"/>
    <property type="project" value="TreeGrafter"/>
</dbReference>
<evidence type="ECO:0000313" key="7">
    <source>
        <dbReference type="Proteomes" id="UP000186955"/>
    </source>
</evidence>
<dbReference type="AlphaFoldDB" id="A0A1Q5UJ54"/>
<dbReference type="InterPro" id="IPR036872">
    <property type="entry name" value="CH_dom_sf"/>
</dbReference>
<dbReference type="InterPro" id="IPR000048">
    <property type="entry name" value="IQ_motif_EF-hand-BS"/>
</dbReference>
<dbReference type="GO" id="GO:0051295">
    <property type="term" value="P:establishment of meiotic spindle localization"/>
    <property type="evidence" value="ECO:0007669"/>
    <property type="project" value="TreeGrafter"/>
</dbReference>
<keyword evidence="2" id="KW-0963">Cytoplasm</keyword>
<dbReference type="SUPFAM" id="SSF47576">
    <property type="entry name" value="Calponin-homology domain, CH-domain"/>
    <property type="match status" value="1"/>
</dbReference>